<dbReference type="PANTHER" id="PTHR10091:SF0">
    <property type="entry name" value="GALACTOSE MUTAROTASE"/>
    <property type="match status" value="1"/>
</dbReference>
<gene>
    <name evidence="6" type="ORF">KUTeg_000149</name>
</gene>
<dbReference type="EMBL" id="JARBDR010000018">
    <property type="protein sequence ID" value="KAJ8321678.1"/>
    <property type="molecule type" value="Genomic_DNA"/>
</dbReference>
<dbReference type="InterPro" id="IPR011013">
    <property type="entry name" value="Gal_mutarotase_sf_dom"/>
</dbReference>
<comment type="pathway">
    <text evidence="2">Carbohydrate metabolism; galactose metabolism.</text>
</comment>
<evidence type="ECO:0000313" key="6">
    <source>
        <dbReference type="EMBL" id="KAJ8321678.1"/>
    </source>
</evidence>
<sequence length="228" mass="25942">MTRSALVFPGTGSSSTQLAVDTSTILFNSPATTNQSSSIITCFPEATFTILKIIYTIRDVKILINTYYYYPGARHILGSFNYIRWTIIDYSDQKKLIARYTLTNKNKVTVRIINLGCIPNIFSTGTSTMEHKHVHSCSDFKTKRYEDQSLHFGGIIGRYATRINNGKFKFDGKKYNLTLNRKPNHIHGGFKGFTFLSSACLRLQTLFLDTLVRTRTMIYVTKKCDNVV</sequence>
<comment type="catalytic activity">
    <reaction evidence="1">
        <text>alpha-D-galactose = beta-D-galactose</text>
        <dbReference type="Rhea" id="RHEA:28675"/>
        <dbReference type="ChEBI" id="CHEBI:27667"/>
        <dbReference type="ChEBI" id="CHEBI:28061"/>
        <dbReference type="EC" id="5.1.3.3"/>
    </reaction>
    <physiologicalReaction direction="right-to-left" evidence="1">
        <dbReference type="Rhea" id="RHEA:28677"/>
    </physiologicalReaction>
</comment>
<comment type="caution">
    <text evidence="6">The sequence shown here is derived from an EMBL/GenBank/DDBJ whole genome shotgun (WGS) entry which is preliminary data.</text>
</comment>
<keyword evidence="7" id="KW-1185">Reference proteome</keyword>
<comment type="function">
    <text evidence="5">Mutarotase that catalyzes the interconversion of beta-D-galactose and alpha-D-galactose during galactose metabolism. Beta-D-galactose is metabolized in the liver into glucose 1-phosphate, the primary metabolic fuel, by the action of four enzymes that constitute the Leloir pathway: GALM, GALK1 (galactokinase), GALT (galactose-1-phosphate uridylyltransferase) and GALE (UDP-galactose-4'-epimerase). Involved in the maintenance of the equilibrium between the beta- and alpha-anomers of galactose, therefore ensuring a sufficient supply of the alpha-anomer for GALK1. Also active on D-glucose although shows a preference for galactose over glucose.</text>
</comment>
<name>A0ABQ9FWQ3_TEGGR</name>
<evidence type="ECO:0000313" key="7">
    <source>
        <dbReference type="Proteomes" id="UP001217089"/>
    </source>
</evidence>
<reference evidence="6 7" key="1">
    <citation type="submission" date="2022-12" db="EMBL/GenBank/DDBJ databases">
        <title>Chromosome-level genome of Tegillarca granosa.</title>
        <authorList>
            <person name="Kim J."/>
        </authorList>
    </citation>
    <scope>NUCLEOTIDE SEQUENCE [LARGE SCALE GENOMIC DNA]</scope>
    <source>
        <strain evidence="6">Teg-2019</strain>
        <tissue evidence="6">Adductor muscle</tissue>
    </source>
</reference>
<dbReference type="Gene3D" id="2.70.98.10">
    <property type="match status" value="1"/>
</dbReference>
<dbReference type="PANTHER" id="PTHR10091">
    <property type="entry name" value="ALDOSE-1-EPIMERASE"/>
    <property type="match status" value="1"/>
</dbReference>
<organism evidence="6 7">
    <name type="scientific">Tegillarca granosa</name>
    <name type="common">Malaysian cockle</name>
    <name type="synonym">Anadara granosa</name>
    <dbReference type="NCBI Taxonomy" id="220873"/>
    <lineage>
        <taxon>Eukaryota</taxon>
        <taxon>Metazoa</taxon>
        <taxon>Spiralia</taxon>
        <taxon>Lophotrochozoa</taxon>
        <taxon>Mollusca</taxon>
        <taxon>Bivalvia</taxon>
        <taxon>Autobranchia</taxon>
        <taxon>Pteriomorphia</taxon>
        <taxon>Arcoida</taxon>
        <taxon>Arcoidea</taxon>
        <taxon>Arcidae</taxon>
        <taxon>Tegillarca</taxon>
    </lineage>
</organism>
<evidence type="ECO:0000256" key="2">
    <source>
        <dbReference type="ARBA" id="ARBA00004947"/>
    </source>
</evidence>
<dbReference type="Pfam" id="PF01263">
    <property type="entry name" value="Aldose_epim"/>
    <property type="match status" value="1"/>
</dbReference>
<protein>
    <recommendedName>
        <fullName evidence="3">Galactose mutarotase</fullName>
    </recommendedName>
    <alternativeName>
        <fullName evidence="4">Aldose 1-epimerase</fullName>
    </alternativeName>
</protein>
<dbReference type="InterPro" id="IPR008183">
    <property type="entry name" value="Aldose_1/G6P_1-epimerase"/>
</dbReference>
<dbReference type="InterPro" id="IPR014718">
    <property type="entry name" value="GH-type_carb-bd"/>
</dbReference>
<evidence type="ECO:0000256" key="5">
    <source>
        <dbReference type="ARBA" id="ARBA00045743"/>
    </source>
</evidence>
<proteinExistence type="predicted"/>
<dbReference type="SUPFAM" id="SSF74650">
    <property type="entry name" value="Galactose mutarotase-like"/>
    <property type="match status" value="1"/>
</dbReference>
<dbReference type="Proteomes" id="UP001217089">
    <property type="component" value="Unassembled WGS sequence"/>
</dbReference>
<accession>A0ABQ9FWQ3</accession>
<evidence type="ECO:0000256" key="4">
    <source>
        <dbReference type="ARBA" id="ARBA00032729"/>
    </source>
</evidence>
<evidence type="ECO:0000256" key="3">
    <source>
        <dbReference type="ARBA" id="ARBA00021023"/>
    </source>
</evidence>
<evidence type="ECO:0000256" key="1">
    <source>
        <dbReference type="ARBA" id="ARBA00001712"/>
    </source>
</evidence>